<feature type="region of interest" description="Disordered" evidence="1">
    <location>
        <begin position="24"/>
        <end position="91"/>
    </location>
</feature>
<dbReference type="RefSeq" id="WP_311601102.1">
    <property type="nucleotide sequence ID" value="NZ_JAVREM010000031.1"/>
</dbReference>
<dbReference type="EMBL" id="JAVREM010000031">
    <property type="protein sequence ID" value="MDT0320917.1"/>
    <property type="molecule type" value="Genomic_DNA"/>
</dbReference>
<feature type="compositionally biased region" description="Low complexity" evidence="1">
    <location>
        <begin position="40"/>
        <end position="55"/>
    </location>
</feature>
<sequence>MRKAIRLALPVVAAATALALTGCNDDEEGAFGSVGGSSGGSEESSTEDPGSTTGGEETGDAGTTGGDTGSTTDGGSGGEVTTGPTIEELDGDWYESATVDTTNFEIDAATGEVLFYSSFDPNATDYCTGSYADGTFTLNDCQSYGGSWSDMSATVTEFDGENLTVTWSGGQTATMRNLATGGFSEAEQAEIGRIIEEYNAG</sequence>
<dbReference type="Proteomes" id="UP001183420">
    <property type="component" value="Unassembled WGS sequence"/>
</dbReference>
<proteinExistence type="predicted"/>
<comment type="caution">
    <text evidence="3">The sequence shown here is derived from an EMBL/GenBank/DDBJ whole genome shotgun (WGS) entry which is preliminary data.</text>
</comment>
<evidence type="ECO:0008006" key="5">
    <source>
        <dbReference type="Google" id="ProtNLM"/>
    </source>
</evidence>
<dbReference type="PROSITE" id="PS51257">
    <property type="entry name" value="PROKAR_LIPOPROTEIN"/>
    <property type="match status" value="1"/>
</dbReference>
<reference evidence="4" key="1">
    <citation type="submission" date="2023-07" db="EMBL/GenBank/DDBJ databases">
        <title>30 novel species of actinomycetes from the DSMZ collection.</title>
        <authorList>
            <person name="Nouioui I."/>
        </authorList>
    </citation>
    <scope>NUCLEOTIDE SEQUENCE [LARGE SCALE GENOMIC DNA]</scope>
    <source>
        <strain evidence="4">DSM 44918</strain>
    </source>
</reference>
<feature type="chain" id="PRO_5045175114" description="Lipoprotein" evidence="2">
    <location>
        <begin position="20"/>
        <end position="201"/>
    </location>
</feature>
<feature type="compositionally biased region" description="Gly residues" evidence="1">
    <location>
        <begin position="62"/>
        <end position="80"/>
    </location>
</feature>
<evidence type="ECO:0000256" key="2">
    <source>
        <dbReference type="SAM" id="SignalP"/>
    </source>
</evidence>
<keyword evidence="2" id="KW-0732">Signal</keyword>
<name>A0ABU2LTJ7_9ACTN</name>
<keyword evidence="4" id="KW-1185">Reference proteome</keyword>
<evidence type="ECO:0000256" key="1">
    <source>
        <dbReference type="SAM" id="MobiDB-lite"/>
    </source>
</evidence>
<accession>A0ABU2LTJ7</accession>
<evidence type="ECO:0000313" key="3">
    <source>
        <dbReference type="EMBL" id="MDT0320917.1"/>
    </source>
</evidence>
<evidence type="ECO:0000313" key="4">
    <source>
        <dbReference type="Proteomes" id="UP001183420"/>
    </source>
</evidence>
<feature type="signal peptide" evidence="2">
    <location>
        <begin position="1"/>
        <end position="19"/>
    </location>
</feature>
<organism evidence="3 4">
    <name type="scientific">Streptomyces millisiae</name>
    <dbReference type="NCBI Taxonomy" id="3075542"/>
    <lineage>
        <taxon>Bacteria</taxon>
        <taxon>Bacillati</taxon>
        <taxon>Actinomycetota</taxon>
        <taxon>Actinomycetes</taxon>
        <taxon>Kitasatosporales</taxon>
        <taxon>Streptomycetaceae</taxon>
        <taxon>Streptomyces</taxon>
    </lineage>
</organism>
<protein>
    <recommendedName>
        <fullName evidence="5">Lipoprotein</fullName>
    </recommendedName>
</protein>
<gene>
    <name evidence="3" type="ORF">RNC47_21535</name>
</gene>